<organism evidence="1 2">
    <name type="scientific">Streptomyces oceani</name>
    <dbReference type="NCBI Taxonomy" id="1075402"/>
    <lineage>
        <taxon>Bacteria</taxon>
        <taxon>Bacillati</taxon>
        <taxon>Actinomycetota</taxon>
        <taxon>Actinomycetes</taxon>
        <taxon>Kitasatosporales</taxon>
        <taxon>Streptomycetaceae</taxon>
        <taxon>Streptomyces</taxon>
    </lineage>
</organism>
<gene>
    <name evidence="1" type="ORF">AN216_24385</name>
</gene>
<dbReference type="RefSeq" id="WP_070198871.1">
    <property type="nucleotide sequence ID" value="NZ_LJGU01000155.1"/>
</dbReference>
<accession>A0A1E7JVB0</accession>
<reference evidence="1 2" key="1">
    <citation type="journal article" date="2016" name="Front. Microbiol.">
        <title>Comparative Genomics Analysis of Streptomyces Species Reveals Their Adaptation to the Marine Environment and Their Diversity at the Genomic Level.</title>
        <authorList>
            <person name="Tian X."/>
            <person name="Zhang Z."/>
            <person name="Yang T."/>
            <person name="Chen M."/>
            <person name="Li J."/>
            <person name="Chen F."/>
            <person name="Yang J."/>
            <person name="Li W."/>
            <person name="Zhang B."/>
            <person name="Zhang Z."/>
            <person name="Wu J."/>
            <person name="Zhang C."/>
            <person name="Long L."/>
            <person name="Xiao J."/>
        </authorList>
    </citation>
    <scope>NUCLEOTIDE SEQUENCE [LARGE SCALE GENOMIC DNA]</scope>
    <source>
        <strain evidence="1 2">SCSIO 02100</strain>
    </source>
</reference>
<name>A0A1E7JVB0_9ACTN</name>
<dbReference type="Proteomes" id="UP000176101">
    <property type="component" value="Unassembled WGS sequence"/>
</dbReference>
<evidence type="ECO:0000313" key="2">
    <source>
        <dbReference type="Proteomes" id="UP000176101"/>
    </source>
</evidence>
<dbReference type="EMBL" id="LJGU01000155">
    <property type="protein sequence ID" value="OEU94383.1"/>
    <property type="molecule type" value="Genomic_DNA"/>
</dbReference>
<sequence>MFRKSFYDLAFGVDPGGARKDTHYVRGSLDEIKADLDAELTEGEGINLYLLCWYGARLALDVYQHGERSRSIDLHPFVTISVEGYPDITFTGPEEPVGYDFSTEEESSVAEGSLSDRMFGGLGDSFSVAVAWDRIDVPPLVGEVAGPDDLVSLENEWALFEGDADWDTEDLLESGFVPYGYSDGEE</sequence>
<evidence type="ECO:0000313" key="1">
    <source>
        <dbReference type="EMBL" id="OEU94383.1"/>
    </source>
</evidence>
<protein>
    <submittedName>
        <fullName evidence="1">Uncharacterized protein</fullName>
    </submittedName>
</protein>
<dbReference type="AlphaFoldDB" id="A0A1E7JVB0"/>
<comment type="caution">
    <text evidence="1">The sequence shown here is derived from an EMBL/GenBank/DDBJ whole genome shotgun (WGS) entry which is preliminary data.</text>
</comment>
<proteinExistence type="predicted"/>
<keyword evidence="2" id="KW-1185">Reference proteome</keyword>